<dbReference type="GO" id="GO:0008360">
    <property type="term" value="P:regulation of cell shape"/>
    <property type="evidence" value="ECO:0007669"/>
    <property type="project" value="UniProtKB-KW"/>
</dbReference>
<dbReference type="InterPro" id="IPR036615">
    <property type="entry name" value="Mur_ligase_C_dom_sf"/>
</dbReference>
<comment type="function">
    <text evidence="14">Cell wall formation.</text>
</comment>
<dbReference type="UniPathway" id="UPA00219"/>
<dbReference type="InterPro" id="IPR000713">
    <property type="entry name" value="Mur_ligase_N"/>
</dbReference>
<evidence type="ECO:0000256" key="10">
    <source>
        <dbReference type="ARBA" id="ARBA00022984"/>
    </source>
</evidence>
<dbReference type="InterPro" id="IPR050061">
    <property type="entry name" value="MurCDEF_pg_biosynth"/>
</dbReference>
<dbReference type="InterPro" id="IPR004101">
    <property type="entry name" value="Mur_ligase_C"/>
</dbReference>
<evidence type="ECO:0000256" key="7">
    <source>
        <dbReference type="ARBA" id="ARBA00022741"/>
    </source>
</evidence>
<proteinExistence type="inferred from homology"/>
<evidence type="ECO:0000256" key="3">
    <source>
        <dbReference type="ARBA" id="ARBA00012211"/>
    </source>
</evidence>
<feature type="domain" description="Mur ligase central" evidence="17">
    <location>
        <begin position="105"/>
        <end position="279"/>
    </location>
</feature>
<keyword evidence="5 14" id="KW-0436">Ligase</keyword>
<keyword evidence="10 14" id="KW-0573">Peptidoglycan synthesis</keyword>
<dbReference type="GO" id="GO:0071555">
    <property type="term" value="P:cell wall organization"/>
    <property type="evidence" value="ECO:0007669"/>
    <property type="project" value="UniProtKB-KW"/>
</dbReference>
<evidence type="ECO:0000259" key="17">
    <source>
        <dbReference type="Pfam" id="PF08245"/>
    </source>
</evidence>
<dbReference type="HAMAP" id="MF_00046">
    <property type="entry name" value="MurC"/>
    <property type="match status" value="1"/>
</dbReference>
<dbReference type="Pfam" id="PF01225">
    <property type="entry name" value="Mur_ligase"/>
    <property type="match status" value="1"/>
</dbReference>
<evidence type="ECO:0000256" key="11">
    <source>
        <dbReference type="ARBA" id="ARBA00023306"/>
    </source>
</evidence>
<keyword evidence="6 14" id="KW-0132">Cell division</keyword>
<evidence type="ECO:0000259" key="16">
    <source>
        <dbReference type="Pfam" id="PF02875"/>
    </source>
</evidence>
<dbReference type="NCBIfam" id="TIGR01082">
    <property type="entry name" value="murC"/>
    <property type="match status" value="1"/>
</dbReference>
<comment type="similarity">
    <text evidence="14">Belongs to the MurCDEF family.</text>
</comment>
<evidence type="ECO:0000256" key="8">
    <source>
        <dbReference type="ARBA" id="ARBA00022840"/>
    </source>
</evidence>
<dbReference type="GO" id="GO:0008763">
    <property type="term" value="F:UDP-N-acetylmuramate-L-alanine ligase activity"/>
    <property type="evidence" value="ECO:0007669"/>
    <property type="project" value="UniProtKB-UniRule"/>
</dbReference>
<dbReference type="Gene3D" id="3.90.190.20">
    <property type="entry name" value="Mur ligase, C-terminal domain"/>
    <property type="match status" value="1"/>
</dbReference>
<accession>A0A6J4QS41</accession>
<dbReference type="Pfam" id="PF02875">
    <property type="entry name" value="Mur_ligase_C"/>
    <property type="match status" value="1"/>
</dbReference>
<evidence type="ECO:0000256" key="13">
    <source>
        <dbReference type="ARBA" id="ARBA00047833"/>
    </source>
</evidence>
<dbReference type="PANTHER" id="PTHR43445">
    <property type="entry name" value="UDP-N-ACETYLMURAMATE--L-ALANINE LIGASE-RELATED"/>
    <property type="match status" value="1"/>
</dbReference>
<evidence type="ECO:0000256" key="5">
    <source>
        <dbReference type="ARBA" id="ARBA00022598"/>
    </source>
</evidence>
<organism evidence="18">
    <name type="scientific">uncultured Rubrobacteraceae bacterium</name>
    <dbReference type="NCBI Taxonomy" id="349277"/>
    <lineage>
        <taxon>Bacteria</taxon>
        <taxon>Bacillati</taxon>
        <taxon>Actinomycetota</taxon>
        <taxon>Rubrobacteria</taxon>
        <taxon>Rubrobacterales</taxon>
        <taxon>Rubrobacteraceae</taxon>
        <taxon>environmental samples</taxon>
    </lineage>
</organism>
<feature type="binding site" evidence="14">
    <location>
        <begin position="107"/>
        <end position="113"/>
    </location>
    <ligand>
        <name>ATP</name>
        <dbReference type="ChEBI" id="CHEBI:30616"/>
    </ligand>
</feature>
<dbReference type="SUPFAM" id="SSF53244">
    <property type="entry name" value="MurD-like peptide ligases, peptide-binding domain"/>
    <property type="match status" value="1"/>
</dbReference>
<evidence type="ECO:0000313" key="18">
    <source>
        <dbReference type="EMBL" id="CAA9445625.1"/>
    </source>
</evidence>
<dbReference type="Pfam" id="PF08245">
    <property type="entry name" value="Mur_ligase_M"/>
    <property type="match status" value="1"/>
</dbReference>
<dbReference type="GO" id="GO:0051301">
    <property type="term" value="P:cell division"/>
    <property type="evidence" value="ECO:0007669"/>
    <property type="project" value="UniProtKB-KW"/>
</dbReference>
<dbReference type="InterPro" id="IPR013221">
    <property type="entry name" value="Mur_ligase_cen"/>
</dbReference>
<evidence type="ECO:0000256" key="4">
    <source>
        <dbReference type="ARBA" id="ARBA00022490"/>
    </source>
</evidence>
<gene>
    <name evidence="14" type="primary">murC</name>
    <name evidence="18" type="ORF">AVDCRST_MAG58-373</name>
</gene>
<dbReference type="PANTHER" id="PTHR43445:SF3">
    <property type="entry name" value="UDP-N-ACETYLMURAMATE--L-ALANINE LIGASE"/>
    <property type="match status" value="1"/>
</dbReference>
<evidence type="ECO:0000256" key="9">
    <source>
        <dbReference type="ARBA" id="ARBA00022960"/>
    </source>
</evidence>
<keyword evidence="8 14" id="KW-0067">ATP-binding</keyword>
<comment type="subcellular location">
    <subcellularLocation>
        <location evidence="1 14">Cytoplasm</location>
    </subcellularLocation>
</comment>
<evidence type="ECO:0000256" key="6">
    <source>
        <dbReference type="ARBA" id="ARBA00022618"/>
    </source>
</evidence>
<evidence type="ECO:0000256" key="14">
    <source>
        <dbReference type="HAMAP-Rule" id="MF_00046"/>
    </source>
</evidence>
<dbReference type="InterPro" id="IPR036565">
    <property type="entry name" value="Mur-like_cat_sf"/>
</dbReference>
<keyword evidence="11 14" id="KW-0131">Cell cycle</keyword>
<reference evidence="18" key="1">
    <citation type="submission" date="2020-02" db="EMBL/GenBank/DDBJ databases">
        <authorList>
            <person name="Meier V. D."/>
        </authorList>
    </citation>
    <scope>NUCLEOTIDE SEQUENCE</scope>
    <source>
        <strain evidence="18">AVDCRST_MAG58</strain>
    </source>
</reference>
<keyword evidence="7 14" id="KW-0547">Nucleotide-binding</keyword>
<dbReference type="Gene3D" id="3.40.1190.10">
    <property type="entry name" value="Mur-like, catalytic domain"/>
    <property type="match status" value="1"/>
</dbReference>
<feature type="domain" description="Mur ligase N-terminal catalytic" evidence="15">
    <location>
        <begin position="2"/>
        <end position="99"/>
    </location>
</feature>
<name>A0A6J4QS41_9ACTN</name>
<evidence type="ECO:0000256" key="1">
    <source>
        <dbReference type="ARBA" id="ARBA00004496"/>
    </source>
</evidence>
<dbReference type="GO" id="GO:0005524">
    <property type="term" value="F:ATP binding"/>
    <property type="evidence" value="ECO:0007669"/>
    <property type="project" value="UniProtKB-UniRule"/>
</dbReference>
<dbReference type="GO" id="GO:0009252">
    <property type="term" value="P:peptidoglycan biosynthetic process"/>
    <property type="evidence" value="ECO:0007669"/>
    <property type="project" value="UniProtKB-UniRule"/>
</dbReference>
<dbReference type="EC" id="6.3.2.8" evidence="3 14"/>
<dbReference type="InterPro" id="IPR005758">
    <property type="entry name" value="UDP-N-AcMur_Ala_ligase_MurC"/>
</dbReference>
<dbReference type="SUPFAM" id="SSF51984">
    <property type="entry name" value="MurCD N-terminal domain"/>
    <property type="match status" value="1"/>
</dbReference>
<keyword evidence="12 14" id="KW-0961">Cell wall biogenesis/degradation</keyword>
<sequence length="454" mass="48473">MNIHMIGIGGAGMSGIAEVLARRGHNVTGSDLKESPYTRRLREAGITVYIGHAPDQVGNADQVVISTAIPKTNPELLQARRRSIPVIPRAAALARILEGSRSVAVAGTHGKTTTTSMTAHVLEALGENPTALVGGELNDIGSNVAFGGSDLVVAEADESDRSFLYLRPQAAVVTNIEFDHPDFYSSLDDVLETFEQFVRSLPEDGCLVVCADDPSCLQVAAEAPCPVTTYGIGSGDLRADIVSPSSYVLFESGDRRGVVELGVYGRHNVLNSLAAAGVAHWLGHQAYEAASTLHDFGGVRRRLQEKGEQAEVRVVDDYAHHPTELSATLAAARSTMPRDGRVIAVFQPHRYSRTRALYREFGASFSSADAVLVTEVYGAGEMPQPGVNGKLIVDAICETRGHPEVYYIPQQDAIPAMLQNVARRGDLVLTLGAGDISKAGEDLLAILEDRGSRP</sequence>
<dbReference type="GO" id="GO:0005737">
    <property type="term" value="C:cytoplasm"/>
    <property type="evidence" value="ECO:0007669"/>
    <property type="project" value="UniProtKB-SubCell"/>
</dbReference>
<keyword evidence="4 14" id="KW-0963">Cytoplasm</keyword>
<dbReference type="SUPFAM" id="SSF53623">
    <property type="entry name" value="MurD-like peptide ligases, catalytic domain"/>
    <property type="match status" value="1"/>
</dbReference>
<dbReference type="EMBL" id="CADCVF010000010">
    <property type="protein sequence ID" value="CAA9445625.1"/>
    <property type="molecule type" value="Genomic_DNA"/>
</dbReference>
<dbReference type="AlphaFoldDB" id="A0A6J4QS41"/>
<evidence type="ECO:0000256" key="12">
    <source>
        <dbReference type="ARBA" id="ARBA00023316"/>
    </source>
</evidence>
<evidence type="ECO:0000256" key="2">
    <source>
        <dbReference type="ARBA" id="ARBA00004752"/>
    </source>
</evidence>
<dbReference type="Gene3D" id="3.40.50.720">
    <property type="entry name" value="NAD(P)-binding Rossmann-like Domain"/>
    <property type="match status" value="1"/>
</dbReference>
<comment type="pathway">
    <text evidence="2 14">Cell wall biogenesis; peptidoglycan biosynthesis.</text>
</comment>
<keyword evidence="9 14" id="KW-0133">Cell shape</keyword>
<comment type="catalytic activity">
    <reaction evidence="13 14">
        <text>UDP-N-acetyl-alpha-D-muramate + L-alanine + ATP = UDP-N-acetyl-alpha-D-muramoyl-L-alanine + ADP + phosphate + H(+)</text>
        <dbReference type="Rhea" id="RHEA:23372"/>
        <dbReference type="ChEBI" id="CHEBI:15378"/>
        <dbReference type="ChEBI" id="CHEBI:30616"/>
        <dbReference type="ChEBI" id="CHEBI:43474"/>
        <dbReference type="ChEBI" id="CHEBI:57972"/>
        <dbReference type="ChEBI" id="CHEBI:70757"/>
        <dbReference type="ChEBI" id="CHEBI:83898"/>
        <dbReference type="ChEBI" id="CHEBI:456216"/>
        <dbReference type="EC" id="6.3.2.8"/>
    </reaction>
</comment>
<evidence type="ECO:0000259" key="15">
    <source>
        <dbReference type="Pfam" id="PF01225"/>
    </source>
</evidence>
<protein>
    <recommendedName>
        <fullName evidence="3 14">UDP-N-acetylmuramate--L-alanine ligase</fullName>
        <ecNumber evidence="3 14">6.3.2.8</ecNumber>
    </recommendedName>
    <alternativeName>
        <fullName evidence="14">UDP-N-acetylmuramoyl-L-alanine synthetase</fullName>
    </alternativeName>
</protein>
<feature type="domain" description="Mur ligase C-terminal" evidence="16">
    <location>
        <begin position="301"/>
        <end position="434"/>
    </location>
</feature>